<feature type="transmembrane region" description="Helical" evidence="7">
    <location>
        <begin position="148"/>
        <end position="171"/>
    </location>
</feature>
<comment type="caution">
    <text evidence="9">The sequence shown here is derived from an EMBL/GenBank/DDBJ whole genome shotgun (WGS) entry which is preliminary data.</text>
</comment>
<comment type="subcellular location">
    <subcellularLocation>
        <location evidence="1 7">Cell membrane</location>
        <topology evidence="1 7">Multi-pass membrane protein</topology>
    </subcellularLocation>
</comment>
<feature type="transmembrane region" description="Helical" evidence="7">
    <location>
        <begin position="255"/>
        <end position="276"/>
    </location>
</feature>
<proteinExistence type="inferred from homology"/>
<feature type="transmembrane region" description="Helical" evidence="7">
    <location>
        <begin position="20"/>
        <end position="41"/>
    </location>
</feature>
<dbReference type="PANTHER" id="PTHR43744:SF12">
    <property type="entry name" value="ABC TRANSPORTER PERMEASE PROTEIN MG189-RELATED"/>
    <property type="match status" value="1"/>
</dbReference>
<organism evidence="9 10">
    <name type="scientific">Ancylobacter amanitiformis</name>
    <dbReference type="NCBI Taxonomy" id="217069"/>
    <lineage>
        <taxon>Bacteria</taxon>
        <taxon>Pseudomonadati</taxon>
        <taxon>Pseudomonadota</taxon>
        <taxon>Alphaproteobacteria</taxon>
        <taxon>Hyphomicrobiales</taxon>
        <taxon>Xanthobacteraceae</taxon>
        <taxon>Ancylobacter</taxon>
    </lineage>
</organism>
<dbReference type="EMBL" id="JAUSVR010000012">
    <property type="protein sequence ID" value="MDQ0512457.1"/>
    <property type="molecule type" value="Genomic_DNA"/>
</dbReference>
<keyword evidence="10" id="KW-1185">Reference proteome</keyword>
<dbReference type="PANTHER" id="PTHR43744">
    <property type="entry name" value="ABC TRANSPORTER PERMEASE PROTEIN MG189-RELATED-RELATED"/>
    <property type="match status" value="1"/>
</dbReference>
<evidence type="ECO:0000256" key="1">
    <source>
        <dbReference type="ARBA" id="ARBA00004651"/>
    </source>
</evidence>
<evidence type="ECO:0000256" key="2">
    <source>
        <dbReference type="ARBA" id="ARBA00022448"/>
    </source>
</evidence>
<sequence length="291" mass="32457">MTALLTRVRRYMDEHRFTLLDLPIWLVGMAVAFAWFAPFVWMVSTSLKYPEDVMTAQIEWLPNRITFDNYVKVFEYPVVRWAFNSLVQAGVATSLSVLFGAMAGYGLARMRFPGRDGLFALFLASLMIPTEVSIIPMLLGFIKMGWASSYQALILPSIGNVFAVYIFRQFFLGFPAEIEEAARVDGAGPFRLFFLIALPLARAPAIAAAVILFTLNWNNFLWPLLVTFDESMKTLPVGIAAFTPVVGTRTQLEGFSVAMAAVTILSVPSLALFFLLQRYFIQGISQGSIKS</sequence>
<feature type="transmembrane region" description="Helical" evidence="7">
    <location>
        <begin position="86"/>
        <end position="107"/>
    </location>
</feature>
<evidence type="ECO:0000259" key="8">
    <source>
        <dbReference type="PROSITE" id="PS50928"/>
    </source>
</evidence>
<accession>A0ABU0LUP7</accession>
<keyword evidence="3" id="KW-1003">Cell membrane</keyword>
<reference evidence="9 10" key="1">
    <citation type="submission" date="2023-07" db="EMBL/GenBank/DDBJ databases">
        <title>Genomic Encyclopedia of Type Strains, Phase IV (KMG-IV): sequencing the most valuable type-strain genomes for metagenomic binning, comparative biology and taxonomic classification.</title>
        <authorList>
            <person name="Goeker M."/>
        </authorList>
    </citation>
    <scope>NUCLEOTIDE SEQUENCE [LARGE SCALE GENOMIC DNA]</scope>
    <source>
        <strain evidence="9 10">DSM 15561</strain>
    </source>
</reference>
<evidence type="ECO:0000256" key="5">
    <source>
        <dbReference type="ARBA" id="ARBA00022989"/>
    </source>
</evidence>
<keyword evidence="9" id="KW-0762">Sugar transport</keyword>
<gene>
    <name evidence="9" type="ORF">QOZ99_003362</name>
</gene>
<dbReference type="CDD" id="cd06261">
    <property type="entry name" value="TM_PBP2"/>
    <property type="match status" value="1"/>
</dbReference>
<dbReference type="InterPro" id="IPR035906">
    <property type="entry name" value="MetI-like_sf"/>
</dbReference>
<dbReference type="InterPro" id="IPR000515">
    <property type="entry name" value="MetI-like"/>
</dbReference>
<dbReference type="Proteomes" id="UP001235094">
    <property type="component" value="Unassembled WGS sequence"/>
</dbReference>
<keyword evidence="2 7" id="KW-0813">Transport</keyword>
<dbReference type="Gene3D" id="1.10.3720.10">
    <property type="entry name" value="MetI-like"/>
    <property type="match status" value="1"/>
</dbReference>
<evidence type="ECO:0000256" key="7">
    <source>
        <dbReference type="RuleBase" id="RU363032"/>
    </source>
</evidence>
<keyword evidence="4 7" id="KW-0812">Transmembrane</keyword>
<evidence type="ECO:0000313" key="10">
    <source>
        <dbReference type="Proteomes" id="UP001235094"/>
    </source>
</evidence>
<dbReference type="Pfam" id="PF00528">
    <property type="entry name" value="BPD_transp_1"/>
    <property type="match status" value="1"/>
</dbReference>
<dbReference type="PROSITE" id="PS50928">
    <property type="entry name" value="ABC_TM1"/>
    <property type="match status" value="1"/>
</dbReference>
<protein>
    <submittedName>
        <fullName evidence="9">Multiple sugar transport system permease protein</fullName>
    </submittedName>
</protein>
<feature type="transmembrane region" description="Helical" evidence="7">
    <location>
        <begin position="192"/>
        <end position="215"/>
    </location>
</feature>
<comment type="similarity">
    <text evidence="7">Belongs to the binding-protein-dependent transport system permease family.</text>
</comment>
<dbReference type="SUPFAM" id="SSF161098">
    <property type="entry name" value="MetI-like"/>
    <property type="match status" value="1"/>
</dbReference>
<feature type="transmembrane region" description="Helical" evidence="7">
    <location>
        <begin position="119"/>
        <end position="142"/>
    </location>
</feature>
<evidence type="ECO:0000256" key="6">
    <source>
        <dbReference type="ARBA" id="ARBA00023136"/>
    </source>
</evidence>
<evidence type="ECO:0000256" key="3">
    <source>
        <dbReference type="ARBA" id="ARBA00022475"/>
    </source>
</evidence>
<feature type="domain" description="ABC transmembrane type-1" evidence="8">
    <location>
        <begin position="82"/>
        <end position="276"/>
    </location>
</feature>
<name>A0ABU0LUP7_9HYPH</name>
<evidence type="ECO:0000313" key="9">
    <source>
        <dbReference type="EMBL" id="MDQ0512457.1"/>
    </source>
</evidence>
<dbReference type="RefSeq" id="WP_306891137.1">
    <property type="nucleotide sequence ID" value="NZ_JAUSVR010000012.1"/>
</dbReference>
<evidence type="ECO:0000256" key="4">
    <source>
        <dbReference type="ARBA" id="ARBA00022692"/>
    </source>
</evidence>
<keyword evidence="6 7" id="KW-0472">Membrane</keyword>
<keyword evidence="5 7" id="KW-1133">Transmembrane helix</keyword>